<dbReference type="SUPFAM" id="SSF52540">
    <property type="entry name" value="P-loop containing nucleoside triphosphate hydrolases"/>
    <property type="match status" value="1"/>
</dbReference>
<dbReference type="RefSeq" id="WP_218124124.1">
    <property type="nucleotide sequence ID" value="NZ_FNQT01000008.1"/>
</dbReference>
<dbReference type="InterPro" id="IPR001650">
    <property type="entry name" value="Helicase_C-like"/>
</dbReference>
<feature type="compositionally biased region" description="Basic and acidic residues" evidence="3">
    <location>
        <begin position="289"/>
        <end position="311"/>
    </location>
</feature>
<keyword evidence="7" id="KW-1185">Reference proteome</keyword>
<reference evidence="6 7" key="1">
    <citation type="submission" date="2016-10" db="EMBL/GenBank/DDBJ databases">
        <authorList>
            <person name="de Groot N.N."/>
        </authorList>
    </citation>
    <scope>NUCLEOTIDE SEQUENCE [LARGE SCALE GENOMIC DNA]</scope>
    <source>
        <strain evidence="6 7">CGMCC 1.8712</strain>
    </source>
</reference>
<dbReference type="PROSITE" id="PS51192">
    <property type="entry name" value="HELICASE_ATP_BIND_1"/>
    <property type="match status" value="1"/>
</dbReference>
<organism evidence="6 7">
    <name type="scientific">Haloplanus vescus</name>
    <dbReference type="NCBI Taxonomy" id="555874"/>
    <lineage>
        <taxon>Archaea</taxon>
        <taxon>Methanobacteriati</taxon>
        <taxon>Methanobacteriota</taxon>
        <taxon>Stenosarchaea group</taxon>
        <taxon>Halobacteria</taxon>
        <taxon>Halobacteriales</taxon>
        <taxon>Haloferacaceae</taxon>
        <taxon>Haloplanus</taxon>
    </lineage>
</organism>
<accession>A0A1H4AW31</accession>
<keyword evidence="6" id="KW-0378">Hydrolase</keyword>
<feature type="compositionally biased region" description="Low complexity" evidence="3">
    <location>
        <begin position="332"/>
        <end position="344"/>
    </location>
</feature>
<dbReference type="GO" id="GO:0006289">
    <property type="term" value="P:nucleotide-excision repair"/>
    <property type="evidence" value="ECO:0007669"/>
    <property type="project" value="TreeGrafter"/>
</dbReference>
<dbReference type="Pfam" id="PF09369">
    <property type="entry name" value="MZB"/>
    <property type="match status" value="1"/>
</dbReference>
<dbReference type="PANTHER" id="PTHR47957">
    <property type="entry name" value="ATP-DEPENDENT HELICASE HRQ1"/>
    <property type="match status" value="1"/>
</dbReference>
<dbReference type="InterPro" id="IPR011545">
    <property type="entry name" value="DEAD/DEAH_box_helicase_dom"/>
</dbReference>
<dbReference type="InterPro" id="IPR014001">
    <property type="entry name" value="Helicase_ATP-bd"/>
</dbReference>
<dbReference type="PANTHER" id="PTHR47957:SF3">
    <property type="entry name" value="ATP-DEPENDENT HELICASE HRQ1"/>
    <property type="match status" value="1"/>
</dbReference>
<feature type="compositionally biased region" description="Polar residues" evidence="3">
    <location>
        <begin position="345"/>
        <end position="354"/>
    </location>
</feature>
<dbReference type="GO" id="GO:0005524">
    <property type="term" value="F:ATP binding"/>
    <property type="evidence" value="ECO:0007669"/>
    <property type="project" value="UniProtKB-KW"/>
</dbReference>
<keyword evidence="6" id="KW-0347">Helicase</keyword>
<dbReference type="AlphaFoldDB" id="A0A1H4AW31"/>
<dbReference type="GO" id="GO:0043138">
    <property type="term" value="F:3'-5' DNA helicase activity"/>
    <property type="evidence" value="ECO:0007669"/>
    <property type="project" value="TreeGrafter"/>
</dbReference>
<dbReference type="InterPro" id="IPR027417">
    <property type="entry name" value="P-loop_NTPase"/>
</dbReference>
<dbReference type="Pfam" id="PF00271">
    <property type="entry name" value="Helicase_C"/>
    <property type="match status" value="1"/>
</dbReference>
<protein>
    <submittedName>
        <fullName evidence="6">Helicase conserved C-terminal domain-containing protein</fullName>
    </submittedName>
</protein>
<evidence type="ECO:0000313" key="7">
    <source>
        <dbReference type="Proteomes" id="UP000236755"/>
    </source>
</evidence>
<dbReference type="OrthoDB" id="36796at2157"/>
<name>A0A1H4AW31_9EURY</name>
<dbReference type="EMBL" id="FNQT01000008">
    <property type="protein sequence ID" value="SEA39852.1"/>
    <property type="molecule type" value="Genomic_DNA"/>
</dbReference>
<dbReference type="CDD" id="cd17923">
    <property type="entry name" value="DEXHc_Hrq1-like"/>
    <property type="match status" value="1"/>
</dbReference>
<dbReference type="STRING" id="555874.SAMN04488065_2945"/>
<evidence type="ECO:0000313" key="6">
    <source>
        <dbReference type="EMBL" id="SEA39852.1"/>
    </source>
</evidence>
<keyword evidence="1" id="KW-0547">Nucleotide-binding</keyword>
<dbReference type="CDD" id="cd18797">
    <property type="entry name" value="SF2_C_Hrq"/>
    <property type="match status" value="1"/>
</dbReference>
<evidence type="ECO:0000256" key="1">
    <source>
        <dbReference type="ARBA" id="ARBA00022741"/>
    </source>
</evidence>
<dbReference type="Pfam" id="PF00270">
    <property type="entry name" value="DEAD"/>
    <property type="match status" value="1"/>
</dbReference>
<dbReference type="PROSITE" id="PS51194">
    <property type="entry name" value="HELICASE_CTER"/>
    <property type="match status" value="1"/>
</dbReference>
<proteinExistence type="predicted"/>
<dbReference type="Gene3D" id="3.40.50.300">
    <property type="entry name" value="P-loop containing nucleotide triphosphate hydrolases"/>
    <property type="match status" value="2"/>
</dbReference>
<feature type="domain" description="Helicase C-terminal" evidence="5">
    <location>
        <begin position="373"/>
        <end position="531"/>
    </location>
</feature>
<dbReference type="InterPro" id="IPR018973">
    <property type="entry name" value="MZB"/>
</dbReference>
<evidence type="ECO:0000259" key="4">
    <source>
        <dbReference type="PROSITE" id="PS51192"/>
    </source>
</evidence>
<dbReference type="SMART" id="SM00487">
    <property type="entry name" value="DEXDc"/>
    <property type="match status" value="1"/>
</dbReference>
<evidence type="ECO:0000256" key="2">
    <source>
        <dbReference type="ARBA" id="ARBA00022840"/>
    </source>
</evidence>
<dbReference type="GO" id="GO:0036297">
    <property type="term" value="P:interstrand cross-link repair"/>
    <property type="evidence" value="ECO:0007669"/>
    <property type="project" value="TreeGrafter"/>
</dbReference>
<feature type="region of interest" description="Disordered" evidence="3">
    <location>
        <begin position="289"/>
        <end position="368"/>
    </location>
</feature>
<dbReference type="SMART" id="SM00490">
    <property type="entry name" value="HELICc"/>
    <property type="match status" value="1"/>
</dbReference>
<dbReference type="GO" id="GO:0003676">
    <property type="term" value="F:nucleic acid binding"/>
    <property type="evidence" value="ECO:0007669"/>
    <property type="project" value="InterPro"/>
</dbReference>
<feature type="compositionally biased region" description="Polar residues" evidence="3">
    <location>
        <begin position="313"/>
        <end position="326"/>
    </location>
</feature>
<sequence length="865" mass="95720">MLNNFLSVGIFGCSTMRDGPPPVSDTLSWITDRGYYADQTVHYRVVGSQEAVTRDLEVAPPVASALSAQDIDHLYAHQVNAIDAVRAHENAVVATPTASGKTLTYVLPALERAIDHQGKTLYIAPYRALINDQEETFRTMASNLGFDASASVGVQTGDVSTRRRKELRQSQPDVLLITLDQLHYSLLPYAHSPRHWRWLFQQLETVAIDEIHMYRGVFGSHASLIFRRLNRLCEHYGANPDYICCSATIGNPIEHAAEVTGQPIDSYTLIDEDTSSSGDRHYVFWNPPLKDDAIRDEPRDIEADRPPEAALRDQQTTTDGGNSQTKSDTHETSPTSTPDPSTETNGETAESPFSISDPVDVGGGERRSNHAESVRLLADLVGKGYQTLVFTESRQGAEQNAEWTDAILRKRGQRELADDVYAYHAGLDDDRRQELEAKLRGGDAMGVWSTNALELGIDIGALDVVLLDGYPGTRMQTFQRAGRAGRGNNECLIFLIGSDNPLDQHALGNPDDLFDGGAERAAVNPANDEILPDHVVCAAADHYLSPADESHFGDALPDVITTAEEAGRLERTDEQQVRWSATDSNVQWNTDIRDIDTREIDLLDRHRDEHLVSLEYTAAVRDAHPESIYVHQKQKYRVKELDLNADTAWLESTSTNEITKAIREKEVALQDTITTETLALDGGELRATLSKMTVKEVVTGYLHFEYPDDDNPVEKSFEDPLPPSELRTTGFHLSIPDSVENRLLSRVDDDEEYLGALHAIEHTLISLLPMEVLCDRRDIGGLSILSHPQTVNGTIFVHDGYTGGAGLTRTAFESLGELLAQVRETIKMCSCDGGCPSCIHSPHCGNANRLLEKEWAILLLDELLE</sequence>
<dbReference type="Proteomes" id="UP000236755">
    <property type="component" value="Unassembled WGS sequence"/>
</dbReference>
<keyword evidence="2" id="KW-0067">ATP-binding</keyword>
<evidence type="ECO:0000256" key="3">
    <source>
        <dbReference type="SAM" id="MobiDB-lite"/>
    </source>
</evidence>
<evidence type="ECO:0000259" key="5">
    <source>
        <dbReference type="PROSITE" id="PS51194"/>
    </source>
</evidence>
<gene>
    <name evidence="6" type="ORF">SAMN04488065_2945</name>
</gene>
<feature type="domain" description="Helicase ATP-binding" evidence="4">
    <location>
        <begin position="82"/>
        <end position="267"/>
    </location>
</feature>